<accession>A0A6F9DFJ8</accession>
<dbReference type="Gene3D" id="3.20.20.80">
    <property type="entry name" value="Glycosidases"/>
    <property type="match status" value="1"/>
</dbReference>
<gene>
    <name evidence="2" type="primary">Hpse</name>
</gene>
<dbReference type="GO" id="GO:0016798">
    <property type="term" value="F:hydrolase activity, acting on glycosyl bonds"/>
    <property type="evidence" value="ECO:0007669"/>
    <property type="project" value="InterPro"/>
</dbReference>
<dbReference type="PANTHER" id="PTHR46145:SF4">
    <property type="entry name" value="HEPARANASE"/>
    <property type="match status" value="1"/>
</dbReference>
<protein>
    <submittedName>
        <fullName evidence="2">Heparanase-like</fullName>
    </submittedName>
</protein>
<dbReference type="EMBL" id="LR785823">
    <property type="protein sequence ID" value="CAB3254092.1"/>
    <property type="molecule type" value="mRNA"/>
</dbReference>
<dbReference type="InterPro" id="IPR017853">
    <property type="entry name" value="GH"/>
</dbReference>
<dbReference type="InterPro" id="IPR005199">
    <property type="entry name" value="Glyco_hydro_79"/>
</dbReference>
<dbReference type="GO" id="GO:0031012">
    <property type="term" value="C:extracellular matrix"/>
    <property type="evidence" value="ECO:0007669"/>
    <property type="project" value="TreeGrafter"/>
</dbReference>
<dbReference type="GO" id="GO:0005615">
    <property type="term" value="C:extracellular space"/>
    <property type="evidence" value="ECO:0007669"/>
    <property type="project" value="TreeGrafter"/>
</dbReference>
<sequence length="548" mass="62046">MDLVRRCVGSIIILTLCYYVESLSKYELLIDVAHPIQITHSLSPSVASGVAIFEYGWINYFNDTKFVKLAQALGPMYYRIGGTKEDVVHFETDTENLENIPHRAHAKKLGVLMDKCPTQPRNEAVFNSHSEWAETQMINNRENKRRLGVSKTFDPITLTPKEWDQLNEFCECVGWKLIYGLSIQYREGQNWNSSNAQKLLDYTENRYHVNWELGNEPNSYRHKNETALTPEQIANGFNKLKQMLSTSTWWQPSEVFGPDLNRVGTKSAGQYLKSFLKYGGESINALTVHQYYLNGHTATEGDFLLPSTLNKIIKQINQIVRIVELQQPHLPIWLGETASAYGGGAPGLSNSYIDGFTWLDKLGMSSKLGVHMVVRQTLLNGNYALLDKNFDPTPDYWLTLLYKTLVGNRVLNVTLSKCSSASFCRNRNNGKLRVYAHCTSARSGYPAGSVVVYFLNLSTNQLRLAMSPYRSHLMSSDLYLLEPVSGNLTTRYTQLNGVKLQLESDHSIPPLTPRQIHPRALWKGIQIPSFTYGFLVLKRIGADACLSH</sequence>
<dbReference type="SUPFAM" id="SSF51445">
    <property type="entry name" value="(Trans)glycosidases"/>
    <property type="match status" value="1"/>
</dbReference>
<evidence type="ECO:0000256" key="1">
    <source>
        <dbReference type="ARBA" id="ARBA00009800"/>
    </source>
</evidence>
<dbReference type="Pfam" id="PF03662">
    <property type="entry name" value="Glyco_hydro_79n"/>
    <property type="match status" value="1"/>
</dbReference>
<reference evidence="2" key="1">
    <citation type="submission" date="2020-04" db="EMBL/GenBank/DDBJ databases">
        <authorList>
            <person name="Neveu A P."/>
        </authorList>
    </citation>
    <scope>NUCLEOTIDE SEQUENCE</scope>
    <source>
        <tissue evidence="2">Whole embryo</tissue>
    </source>
</reference>
<dbReference type="AlphaFoldDB" id="A0A6F9DFJ8"/>
<comment type="similarity">
    <text evidence="1">Belongs to the glycosyl hydrolase 79 family.</text>
</comment>
<evidence type="ECO:0000313" key="2">
    <source>
        <dbReference type="EMBL" id="CAB3254092.1"/>
    </source>
</evidence>
<proteinExistence type="evidence at transcript level"/>
<dbReference type="PANTHER" id="PTHR46145">
    <property type="entry name" value="HEPARANASE"/>
    <property type="match status" value="1"/>
</dbReference>
<name>A0A6F9DFJ8_9ASCI</name>
<dbReference type="GO" id="GO:0016020">
    <property type="term" value="C:membrane"/>
    <property type="evidence" value="ECO:0007669"/>
    <property type="project" value="InterPro"/>
</dbReference>
<organism evidence="2">
    <name type="scientific">Phallusia mammillata</name>
    <dbReference type="NCBI Taxonomy" id="59560"/>
    <lineage>
        <taxon>Eukaryota</taxon>
        <taxon>Metazoa</taxon>
        <taxon>Chordata</taxon>
        <taxon>Tunicata</taxon>
        <taxon>Ascidiacea</taxon>
        <taxon>Phlebobranchia</taxon>
        <taxon>Ascidiidae</taxon>
        <taxon>Phallusia</taxon>
    </lineage>
</organism>